<feature type="non-terminal residue" evidence="2">
    <location>
        <position position="280"/>
    </location>
</feature>
<gene>
    <name evidence="2" type="ORF">S12H4_30585</name>
</gene>
<dbReference type="EMBL" id="BARW01017752">
    <property type="protein sequence ID" value="GAI90988.1"/>
    <property type="molecule type" value="Genomic_DNA"/>
</dbReference>
<comment type="caution">
    <text evidence="2">The sequence shown here is derived from an EMBL/GenBank/DDBJ whole genome shotgun (WGS) entry which is preliminary data.</text>
</comment>
<evidence type="ECO:0000313" key="2">
    <source>
        <dbReference type="EMBL" id="GAI90988.1"/>
    </source>
</evidence>
<reference evidence="2" key="1">
    <citation type="journal article" date="2014" name="Front. Microbiol.">
        <title>High frequency of phylogenetically diverse reductive dehalogenase-homologous genes in deep subseafloor sedimentary metagenomes.</title>
        <authorList>
            <person name="Kawai M."/>
            <person name="Futagami T."/>
            <person name="Toyoda A."/>
            <person name="Takaki Y."/>
            <person name="Nishi S."/>
            <person name="Hori S."/>
            <person name="Arai W."/>
            <person name="Tsubouchi T."/>
            <person name="Morono Y."/>
            <person name="Uchiyama I."/>
            <person name="Ito T."/>
            <person name="Fujiyama A."/>
            <person name="Inagaki F."/>
            <person name="Takami H."/>
        </authorList>
    </citation>
    <scope>NUCLEOTIDE SEQUENCE</scope>
    <source>
        <strain evidence="2">Expedition CK06-06</strain>
    </source>
</reference>
<feature type="region of interest" description="Disordered" evidence="1">
    <location>
        <begin position="30"/>
        <end position="52"/>
    </location>
</feature>
<accession>X1SDG8</accession>
<name>X1SDG8_9ZZZZ</name>
<sequence length="280" mass="31438">AMQDILTELKKDDLRSCRVPLSPQDKVTASLRRPFKKGAREPGRTSRSDEMHVGGLSGFGELFLKILHEIEESIYHDKKLSTQGLVEWREKPSEIGEILDVRQFFLSHRYGLLAGERPAIWQEGSLLFGKWPRSKQVQLHREIRIDPLFCYVSGLYLAEGTTPKSLLFAMFTRHVSGLGLGFTSSEGVSLDLVFRSLNRLFKLDDCVDAWKIKVGSQYFPELVVIGLKNGVPMLRGGESGDGKLRTMEISLALRQWALDVAPALAPFEHKYSHVEPTGAG</sequence>
<protein>
    <submittedName>
        <fullName evidence="2">Uncharacterized protein</fullName>
    </submittedName>
</protein>
<proteinExistence type="predicted"/>
<dbReference type="AlphaFoldDB" id="X1SDG8"/>
<feature type="compositionally biased region" description="Basic and acidic residues" evidence="1">
    <location>
        <begin position="38"/>
        <end position="52"/>
    </location>
</feature>
<evidence type="ECO:0000256" key="1">
    <source>
        <dbReference type="SAM" id="MobiDB-lite"/>
    </source>
</evidence>
<organism evidence="2">
    <name type="scientific">marine sediment metagenome</name>
    <dbReference type="NCBI Taxonomy" id="412755"/>
    <lineage>
        <taxon>unclassified sequences</taxon>
        <taxon>metagenomes</taxon>
        <taxon>ecological metagenomes</taxon>
    </lineage>
</organism>
<feature type="non-terminal residue" evidence="2">
    <location>
        <position position="1"/>
    </location>
</feature>